<dbReference type="PANTHER" id="PTHR34819:SF3">
    <property type="entry name" value="CELL SURFACE PROTEIN"/>
    <property type="match status" value="1"/>
</dbReference>
<dbReference type="Pfam" id="PF24346">
    <property type="entry name" value="DUF7507"/>
    <property type="match status" value="2"/>
</dbReference>
<dbReference type="InterPro" id="IPR055354">
    <property type="entry name" value="DUF7507"/>
</dbReference>
<dbReference type="Gene3D" id="2.60.40.10">
    <property type="entry name" value="Immunoglobulins"/>
    <property type="match status" value="1"/>
</dbReference>
<accession>A0A2G1QGH7</accession>
<name>A0A2G1QGH7_9HYPH</name>
<reference evidence="2 3" key="1">
    <citation type="submission" date="2017-10" db="EMBL/GenBank/DDBJ databases">
        <title>Sedimentibacterium mangrovi gen. nov., sp. nov., a novel member of family Phyllobacteriacea isolated from mangrove sediment.</title>
        <authorList>
            <person name="Liao H."/>
            <person name="Tian Y."/>
        </authorList>
    </citation>
    <scope>NUCLEOTIDE SEQUENCE [LARGE SCALE GENOMIC DNA]</scope>
    <source>
        <strain evidence="2 3">X9-2-2</strain>
    </source>
</reference>
<dbReference type="InterPro" id="IPR013783">
    <property type="entry name" value="Ig-like_fold"/>
</dbReference>
<keyword evidence="3" id="KW-1185">Reference proteome</keyword>
<organism evidence="2 3">
    <name type="scientific">Zhengella mangrovi</name>
    <dbReference type="NCBI Taxonomy" id="1982044"/>
    <lineage>
        <taxon>Bacteria</taxon>
        <taxon>Pseudomonadati</taxon>
        <taxon>Pseudomonadota</taxon>
        <taxon>Alphaproteobacteria</taxon>
        <taxon>Hyphomicrobiales</taxon>
        <taxon>Notoacmeibacteraceae</taxon>
        <taxon>Zhengella</taxon>
    </lineage>
</organism>
<feature type="domain" description="DUF7507" evidence="1">
    <location>
        <begin position="228"/>
        <end position="343"/>
    </location>
</feature>
<dbReference type="PANTHER" id="PTHR34819">
    <property type="entry name" value="LARGE CYSTEINE-RICH PERIPLASMIC PROTEIN OMCB"/>
    <property type="match status" value="1"/>
</dbReference>
<sequence>MAVASDSLCGRHLPDVCGADCLGPWWSGKCVPEKPGAAVARRRGGWAVKTRICRASHGHVCRQPDAGSQDPVRRDWSSRCAPAGWSWLGFRPGLIFGTLSFSGLMAALQALPVSELRVPSVWLVVSRLLPYARLRDNLGSHINRARMARHEGGVWENMAMIQKTTGPASSFLRRRLTSTAIATVMAMTGVVPAFATIDNTATVSGTPAGGTLGGTLTDTQSVAVEVANPALTVTKAADDNTLRNAGDTIVYTYTVVNSGNVTIKGIKLTDTHKGQTGALPVSNEAILSDADPRGASTDAAVDGIWDTLYPGDSITFTSSYVVTQADIDSGADIVNTVNYDATYDAPAGPVDVFDHTDTITETVTVAAADPQLTINKTADITTGAKAGDVITYTYLVTNTGNVRIDNVSVADTHKGVAGALLPASEVIVDNTDPRGDSNVDATANDGIWSTLYPGDSIKFTATYTVTQDDVDNLQ</sequence>
<evidence type="ECO:0000313" key="3">
    <source>
        <dbReference type="Proteomes" id="UP000221168"/>
    </source>
</evidence>
<dbReference type="Proteomes" id="UP000221168">
    <property type="component" value="Unassembled WGS sequence"/>
</dbReference>
<dbReference type="InterPro" id="IPR051172">
    <property type="entry name" value="Chlamydia_OmcB"/>
</dbReference>
<proteinExistence type="predicted"/>
<dbReference type="InterPro" id="IPR047589">
    <property type="entry name" value="DUF11_rpt"/>
</dbReference>
<dbReference type="EMBL" id="PDVP01000031">
    <property type="protein sequence ID" value="PHP64626.1"/>
    <property type="molecule type" value="Genomic_DNA"/>
</dbReference>
<comment type="caution">
    <text evidence="2">The sequence shown here is derived from an EMBL/GenBank/DDBJ whole genome shotgun (WGS) entry which is preliminary data.</text>
</comment>
<dbReference type="OrthoDB" id="8100581at2"/>
<gene>
    <name evidence="2" type="ORF">CSC94_23375</name>
</gene>
<feature type="domain" description="DUF7507" evidence="1">
    <location>
        <begin position="370"/>
        <end position="417"/>
    </location>
</feature>
<dbReference type="AlphaFoldDB" id="A0A2G1QGH7"/>
<evidence type="ECO:0000313" key="2">
    <source>
        <dbReference type="EMBL" id="PHP64626.1"/>
    </source>
</evidence>
<protein>
    <recommendedName>
        <fullName evidence="1">DUF7507 domain-containing protein</fullName>
    </recommendedName>
</protein>
<dbReference type="NCBIfam" id="TIGR01451">
    <property type="entry name" value="B_ant_repeat"/>
    <property type="match status" value="2"/>
</dbReference>
<evidence type="ECO:0000259" key="1">
    <source>
        <dbReference type="Pfam" id="PF24346"/>
    </source>
</evidence>